<dbReference type="InterPro" id="IPR003650">
    <property type="entry name" value="Orange_dom"/>
</dbReference>
<evidence type="ECO:0000256" key="6">
    <source>
        <dbReference type="SAM" id="MobiDB-lite"/>
    </source>
</evidence>
<dbReference type="Gene3D" id="6.10.250.980">
    <property type="match status" value="1"/>
</dbReference>
<feature type="region of interest" description="Disordered" evidence="6">
    <location>
        <begin position="253"/>
        <end position="300"/>
    </location>
</feature>
<keyword evidence="2" id="KW-0805">Transcription regulation</keyword>
<dbReference type="SMART" id="SM00353">
    <property type="entry name" value="HLH"/>
    <property type="match status" value="1"/>
</dbReference>
<keyword evidence="3" id="KW-0238">DNA-binding</keyword>
<keyword evidence="5" id="KW-0539">Nucleus</keyword>
<reference evidence="9" key="2">
    <citation type="submission" date="2013-08" db="EMBL/GenBank/DDBJ databases">
        <title>Deciphering the onychophoran segmentation gene cascade: gene expression reveals limited involvement of pair rule gene orthologs in segmentation, but a highly conserved segment polarity gene network.</title>
        <authorList>
            <person name="Janssen R.J."/>
            <person name="Budd G.E."/>
        </authorList>
    </citation>
    <scope>NUCLEOTIDE SEQUENCE</scope>
    <source>
        <tissue evidence="9">Whole organism</tissue>
    </source>
</reference>
<dbReference type="InterPro" id="IPR036638">
    <property type="entry name" value="HLH_DNA-bd_sf"/>
</dbReference>
<dbReference type="Gene3D" id="4.10.280.10">
    <property type="entry name" value="Helix-loop-helix DNA-binding domain"/>
    <property type="match status" value="1"/>
</dbReference>
<evidence type="ECO:0000259" key="7">
    <source>
        <dbReference type="PROSITE" id="PS50888"/>
    </source>
</evidence>
<feature type="domain" description="BHLH" evidence="7">
    <location>
        <begin position="13"/>
        <end position="70"/>
    </location>
</feature>
<evidence type="ECO:0000313" key="9">
    <source>
        <dbReference type="EMBL" id="CDF52134.1"/>
    </source>
</evidence>
<feature type="domain" description="Orange" evidence="8">
    <location>
        <begin position="89"/>
        <end position="122"/>
    </location>
</feature>
<dbReference type="Pfam" id="PF00010">
    <property type="entry name" value="HLH"/>
    <property type="match status" value="1"/>
</dbReference>
<dbReference type="CDD" id="cd18913">
    <property type="entry name" value="bHLH-O_hairy_like"/>
    <property type="match status" value="1"/>
</dbReference>
<comment type="subcellular location">
    <subcellularLocation>
        <location evidence="1">Nucleus</location>
    </subcellularLocation>
</comment>
<dbReference type="GO" id="GO:0003677">
    <property type="term" value="F:DNA binding"/>
    <property type="evidence" value="ECO:0007669"/>
    <property type="project" value="UniProtKB-KW"/>
</dbReference>
<sequence length="300" mass="32153">MPAEKPISKSSENRKSSKPIMEKRRRARINQSLGELKSLILDAMKKDSSRHSKLEKADILEMTVLHLQNLQRQQVAAAISTDPSVMSKFRAGFNECASEISRYLVNIDGVDTNVRQRILNHLAGCINGLNVVTAPMAYGTVPSSISPVQPVQIQMPNNTLPLNLVPKVQLSPVGEINSNINTTTTTVMQTTSAAAMTKIYGGFQLIPGALPNGELALLLPSHALAGTQLPSHVIPVYAHATALNSPSINTMSPSPIHSIGSTPSPNSLSPSSTNCSSTSTLSPISLKSSNSDSESVWRPW</sequence>
<dbReference type="GO" id="GO:0046983">
    <property type="term" value="F:protein dimerization activity"/>
    <property type="evidence" value="ECO:0007669"/>
    <property type="project" value="InterPro"/>
</dbReference>
<evidence type="ECO:0000256" key="2">
    <source>
        <dbReference type="ARBA" id="ARBA00023015"/>
    </source>
</evidence>
<evidence type="ECO:0000256" key="4">
    <source>
        <dbReference type="ARBA" id="ARBA00023163"/>
    </source>
</evidence>
<dbReference type="GO" id="GO:0005634">
    <property type="term" value="C:nucleus"/>
    <property type="evidence" value="ECO:0007669"/>
    <property type="project" value="UniProtKB-SubCell"/>
</dbReference>
<dbReference type="FunFam" id="4.10.280.10:FF:000009">
    <property type="entry name" value="Transcription factor HES-1"/>
    <property type="match status" value="1"/>
</dbReference>
<dbReference type="PANTHER" id="PTHR10985">
    <property type="entry name" value="BASIC HELIX-LOOP-HELIX TRANSCRIPTION FACTOR, HES-RELATED"/>
    <property type="match status" value="1"/>
</dbReference>
<keyword evidence="4" id="KW-0804">Transcription</keyword>
<dbReference type="InterPro" id="IPR050370">
    <property type="entry name" value="HES_HEY"/>
</dbReference>
<dbReference type="SUPFAM" id="SSF47459">
    <property type="entry name" value="HLH, helix-loop-helix DNA-binding domain"/>
    <property type="match status" value="1"/>
</dbReference>
<gene>
    <name evidence="9" type="primary">Hes</name>
    <name evidence="9" type="synonym">hairy</name>
</gene>
<accession>S6DLL9</accession>
<reference evidence="9" key="1">
    <citation type="submission" date="2013-05" db="EMBL/GenBank/DDBJ databases">
        <authorList>
            <person name="Janssen R."/>
        </authorList>
    </citation>
    <scope>NUCLEOTIDE SEQUENCE</scope>
    <source>
        <tissue evidence="9">Whole organism</tissue>
    </source>
</reference>
<feature type="region of interest" description="Disordered" evidence="6">
    <location>
        <begin position="1"/>
        <end position="26"/>
    </location>
</feature>
<evidence type="ECO:0000256" key="5">
    <source>
        <dbReference type="ARBA" id="ARBA00023242"/>
    </source>
</evidence>
<dbReference type="EMBL" id="HG004120">
    <property type="protein sequence ID" value="CDF52134.1"/>
    <property type="molecule type" value="mRNA"/>
</dbReference>
<dbReference type="SUPFAM" id="SSF158457">
    <property type="entry name" value="Orange domain-like"/>
    <property type="match status" value="1"/>
</dbReference>
<evidence type="ECO:0000259" key="8">
    <source>
        <dbReference type="PROSITE" id="PS51054"/>
    </source>
</evidence>
<dbReference type="Pfam" id="PF07527">
    <property type="entry name" value="Hairy_orange"/>
    <property type="match status" value="1"/>
</dbReference>
<name>S6DLL9_9BILA</name>
<dbReference type="GO" id="GO:0006355">
    <property type="term" value="P:regulation of DNA-templated transcription"/>
    <property type="evidence" value="ECO:0007669"/>
    <property type="project" value="InterPro"/>
</dbReference>
<protein>
    <submittedName>
        <fullName evidence="9">Transcription factor</fullName>
    </submittedName>
</protein>
<dbReference type="AlphaFoldDB" id="S6DLL9"/>
<dbReference type="PROSITE" id="PS50888">
    <property type="entry name" value="BHLH"/>
    <property type="match status" value="1"/>
</dbReference>
<proteinExistence type="evidence at transcript level"/>
<dbReference type="PROSITE" id="PS51054">
    <property type="entry name" value="ORANGE"/>
    <property type="match status" value="1"/>
</dbReference>
<feature type="compositionally biased region" description="Low complexity" evidence="6">
    <location>
        <begin position="261"/>
        <end position="283"/>
    </location>
</feature>
<dbReference type="InterPro" id="IPR011598">
    <property type="entry name" value="bHLH_dom"/>
</dbReference>
<dbReference type="SMART" id="SM00511">
    <property type="entry name" value="ORANGE"/>
    <property type="match status" value="1"/>
</dbReference>
<feature type="compositionally biased region" description="Polar residues" evidence="6">
    <location>
        <begin position="285"/>
        <end position="294"/>
    </location>
</feature>
<organism evidence="9">
    <name type="scientific">Euperipatoides kanangrensis</name>
    <dbReference type="NCBI Taxonomy" id="488523"/>
    <lineage>
        <taxon>Eukaryota</taxon>
        <taxon>Metazoa</taxon>
        <taxon>Ecdysozoa</taxon>
        <taxon>Onychophora</taxon>
        <taxon>Udeonychophora</taxon>
        <taxon>Euonychophora</taxon>
        <taxon>Peripatopsidae</taxon>
        <taxon>Euperipatoides</taxon>
    </lineage>
</organism>
<evidence type="ECO:0000256" key="3">
    <source>
        <dbReference type="ARBA" id="ARBA00023125"/>
    </source>
</evidence>
<evidence type="ECO:0000256" key="1">
    <source>
        <dbReference type="ARBA" id="ARBA00004123"/>
    </source>
</evidence>